<dbReference type="GO" id="GO:0009341">
    <property type="term" value="C:beta-galactosidase complex"/>
    <property type="evidence" value="ECO:0007669"/>
    <property type="project" value="TreeGrafter"/>
</dbReference>
<dbReference type="InterPro" id="IPR013783">
    <property type="entry name" value="Ig-like_fold"/>
</dbReference>
<dbReference type="GO" id="GO:0004565">
    <property type="term" value="F:beta-galactosidase activity"/>
    <property type="evidence" value="ECO:0007669"/>
    <property type="project" value="UniProtKB-EC"/>
</dbReference>
<protein>
    <recommendedName>
        <fullName evidence="2">beta-galactosidase</fullName>
        <ecNumber evidence="2">3.2.1.23</ecNumber>
    </recommendedName>
</protein>
<dbReference type="InterPro" id="IPR050347">
    <property type="entry name" value="Bact_Beta-galactosidase"/>
</dbReference>
<dbReference type="SUPFAM" id="SSF49303">
    <property type="entry name" value="beta-Galactosidase/glucuronidase domain"/>
    <property type="match status" value="1"/>
</dbReference>
<evidence type="ECO:0000256" key="2">
    <source>
        <dbReference type="ARBA" id="ARBA00012756"/>
    </source>
</evidence>
<dbReference type="Proteomes" id="UP000318815">
    <property type="component" value="Unassembled WGS sequence"/>
</dbReference>
<evidence type="ECO:0000256" key="3">
    <source>
        <dbReference type="ARBA" id="ARBA00022801"/>
    </source>
</evidence>
<evidence type="ECO:0000259" key="5">
    <source>
        <dbReference type="Pfam" id="PF16353"/>
    </source>
</evidence>
<gene>
    <name evidence="6" type="ORF">FEF09_29920</name>
</gene>
<evidence type="ECO:0000313" key="7">
    <source>
        <dbReference type="Proteomes" id="UP000318815"/>
    </source>
</evidence>
<feature type="domain" description="Beta-galactosidase" evidence="5">
    <location>
        <begin position="18"/>
        <end position="105"/>
    </location>
</feature>
<dbReference type="PANTHER" id="PTHR46323:SF2">
    <property type="entry name" value="BETA-GALACTOSIDASE"/>
    <property type="match status" value="1"/>
</dbReference>
<comment type="catalytic activity">
    <reaction evidence="1">
        <text>Hydrolysis of terminal non-reducing beta-D-galactose residues in beta-D-galactosides.</text>
        <dbReference type="EC" id="3.2.1.23"/>
    </reaction>
</comment>
<evidence type="ECO:0000256" key="1">
    <source>
        <dbReference type="ARBA" id="ARBA00001412"/>
    </source>
</evidence>
<evidence type="ECO:0000313" key="6">
    <source>
        <dbReference type="EMBL" id="TWV89599.1"/>
    </source>
</evidence>
<keyword evidence="4" id="KW-0326">Glycosidase</keyword>
<dbReference type="Gene3D" id="2.60.40.10">
    <property type="entry name" value="Immunoglobulins"/>
    <property type="match status" value="1"/>
</dbReference>
<evidence type="ECO:0000256" key="4">
    <source>
        <dbReference type="ARBA" id="ARBA00023295"/>
    </source>
</evidence>
<dbReference type="EC" id="3.2.1.23" evidence="2"/>
<dbReference type="PANTHER" id="PTHR46323">
    <property type="entry name" value="BETA-GALACTOSIDASE"/>
    <property type="match status" value="1"/>
</dbReference>
<organism evidence="6 7">
    <name type="scientific">Chitinophaga pinensis</name>
    <dbReference type="NCBI Taxonomy" id="79329"/>
    <lineage>
        <taxon>Bacteria</taxon>
        <taxon>Pseudomonadati</taxon>
        <taxon>Bacteroidota</taxon>
        <taxon>Chitinophagia</taxon>
        <taxon>Chitinophagales</taxon>
        <taxon>Chitinophagaceae</taxon>
        <taxon>Chitinophaga</taxon>
    </lineage>
</organism>
<dbReference type="InterPro" id="IPR036156">
    <property type="entry name" value="Beta-gal/glucu_dom_sf"/>
</dbReference>
<dbReference type="GO" id="GO:0005990">
    <property type="term" value="P:lactose catabolic process"/>
    <property type="evidence" value="ECO:0007669"/>
    <property type="project" value="TreeGrafter"/>
</dbReference>
<name>A0A5C6LJ58_9BACT</name>
<proteinExistence type="predicted"/>
<dbReference type="EMBL" id="VOHS01000088">
    <property type="protein sequence ID" value="TWV89599.1"/>
    <property type="molecule type" value="Genomic_DNA"/>
</dbReference>
<sequence>MLINGYLLKSVDPANGLISIRNRYQFISLDAFHGKWTLLKDGVVVDSGLVADLNIAAGTEKQLKLPQKPLQAGAEYLLNVSFFTNQSSLWSDKNFEIASQQLQLSAGTSATVSGMTATAVPAWKA</sequence>
<accession>A0A5C6LJ58</accession>
<reference evidence="6 7" key="1">
    <citation type="submission" date="2019-08" db="EMBL/GenBank/DDBJ databases">
        <title>Whole genome sequencing of chitin degrading bacteria Chitinophaga pinensis YS16.</title>
        <authorList>
            <person name="Singh R.P."/>
            <person name="Manchanda G."/>
            <person name="Maurya I.K."/>
            <person name="Joshi N.K."/>
            <person name="Srivastava A.K."/>
        </authorList>
    </citation>
    <scope>NUCLEOTIDE SEQUENCE [LARGE SCALE GENOMIC DNA]</scope>
    <source>
        <strain evidence="6 7">YS-16</strain>
    </source>
</reference>
<keyword evidence="3" id="KW-0378">Hydrolase</keyword>
<dbReference type="Pfam" id="PF16353">
    <property type="entry name" value="LacZ_4"/>
    <property type="match status" value="1"/>
</dbReference>
<comment type="caution">
    <text evidence="6">The sequence shown here is derived from an EMBL/GenBank/DDBJ whole genome shotgun (WGS) entry which is preliminary data.</text>
</comment>
<dbReference type="InterPro" id="IPR032312">
    <property type="entry name" value="LacZ_4"/>
</dbReference>
<keyword evidence="7" id="KW-1185">Reference proteome</keyword>
<dbReference type="RefSeq" id="WP_146308534.1">
    <property type="nucleotide sequence ID" value="NZ_VOHS01000088.1"/>
</dbReference>
<dbReference type="AlphaFoldDB" id="A0A5C6LJ58"/>